<name>A0A4U5MT26_STECR</name>
<dbReference type="InterPro" id="IPR019424">
    <property type="entry name" value="7TM_GPCR_Srsx"/>
</dbReference>
<dbReference type="Pfam" id="PF10320">
    <property type="entry name" value="7TM_GPCR_Srsx"/>
    <property type="match status" value="1"/>
</dbReference>
<dbReference type="OrthoDB" id="5904945at2759"/>
<reference evidence="2 3" key="2">
    <citation type="journal article" date="2019" name="G3 (Bethesda)">
        <title>Hybrid Assembly of the Genome of the Entomopathogenic Nematode Steinernema carpocapsae Identifies the X-Chromosome.</title>
        <authorList>
            <person name="Serra L."/>
            <person name="Macchietto M."/>
            <person name="Macias-Munoz A."/>
            <person name="McGill C.J."/>
            <person name="Rodriguez I.M."/>
            <person name="Rodriguez B."/>
            <person name="Murad R."/>
            <person name="Mortazavi A."/>
        </authorList>
    </citation>
    <scope>NUCLEOTIDE SEQUENCE [LARGE SCALE GENOMIC DNA]</scope>
    <source>
        <strain evidence="2 3">ALL</strain>
    </source>
</reference>
<dbReference type="AlphaFoldDB" id="A0A4U5MT26"/>
<keyword evidence="1" id="KW-0472">Membrane</keyword>
<evidence type="ECO:0000313" key="3">
    <source>
        <dbReference type="Proteomes" id="UP000298663"/>
    </source>
</evidence>
<proteinExistence type="predicted"/>
<protein>
    <recommendedName>
        <fullName evidence="4">G-protein coupled receptors family 1 profile domain-containing protein</fullName>
    </recommendedName>
</protein>
<dbReference type="Proteomes" id="UP000298663">
    <property type="component" value="Unassembled WGS sequence"/>
</dbReference>
<dbReference type="EMBL" id="AZBU02000006">
    <property type="protein sequence ID" value="TKR72891.1"/>
    <property type="molecule type" value="Genomic_DNA"/>
</dbReference>
<evidence type="ECO:0000256" key="1">
    <source>
        <dbReference type="SAM" id="Phobius"/>
    </source>
</evidence>
<accession>A0A4U5MT26</accession>
<gene>
    <name evidence="2" type="ORF">L596_020277</name>
</gene>
<keyword evidence="3" id="KW-1185">Reference proteome</keyword>
<organism evidence="2 3">
    <name type="scientific">Steinernema carpocapsae</name>
    <name type="common">Entomopathogenic nematode</name>
    <dbReference type="NCBI Taxonomy" id="34508"/>
    <lineage>
        <taxon>Eukaryota</taxon>
        <taxon>Metazoa</taxon>
        <taxon>Ecdysozoa</taxon>
        <taxon>Nematoda</taxon>
        <taxon>Chromadorea</taxon>
        <taxon>Rhabditida</taxon>
        <taxon>Tylenchina</taxon>
        <taxon>Panagrolaimomorpha</taxon>
        <taxon>Strongyloidoidea</taxon>
        <taxon>Steinernematidae</taxon>
        <taxon>Steinernema</taxon>
    </lineage>
</organism>
<evidence type="ECO:0000313" key="2">
    <source>
        <dbReference type="EMBL" id="TKR72891.1"/>
    </source>
</evidence>
<comment type="caution">
    <text evidence="2">The sequence shown here is derived from an EMBL/GenBank/DDBJ whole genome shotgun (WGS) entry which is preliminary data.</text>
</comment>
<keyword evidence="1" id="KW-1133">Transmembrane helix</keyword>
<evidence type="ECO:0008006" key="4">
    <source>
        <dbReference type="Google" id="ProtNLM"/>
    </source>
</evidence>
<sequence length="68" mass="7803">MSFPISFDLVSTYLNFISTTDEKIVCRLPDGMTGTAINFWIGSQVFIALIVLILYMLVRHELRKMTCK</sequence>
<keyword evidence="1" id="KW-0812">Transmembrane</keyword>
<feature type="transmembrane region" description="Helical" evidence="1">
    <location>
        <begin position="37"/>
        <end position="58"/>
    </location>
</feature>
<reference evidence="2 3" key="1">
    <citation type="journal article" date="2015" name="Genome Biol.">
        <title>Comparative genomics of Steinernema reveals deeply conserved gene regulatory networks.</title>
        <authorList>
            <person name="Dillman A.R."/>
            <person name="Macchietto M."/>
            <person name="Porter C.F."/>
            <person name="Rogers A."/>
            <person name="Williams B."/>
            <person name="Antoshechkin I."/>
            <person name="Lee M.M."/>
            <person name="Goodwin Z."/>
            <person name="Lu X."/>
            <person name="Lewis E.E."/>
            <person name="Goodrich-Blair H."/>
            <person name="Stock S.P."/>
            <person name="Adams B.J."/>
            <person name="Sternberg P.W."/>
            <person name="Mortazavi A."/>
        </authorList>
    </citation>
    <scope>NUCLEOTIDE SEQUENCE [LARGE SCALE GENOMIC DNA]</scope>
    <source>
        <strain evidence="2 3">ALL</strain>
    </source>
</reference>